<dbReference type="GO" id="GO:0004316">
    <property type="term" value="F:3-oxoacyl-[acyl-carrier-protein] reductase (NADPH) activity"/>
    <property type="evidence" value="ECO:0007669"/>
    <property type="project" value="UniProtKB-EC"/>
</dbReference>
<gene>
    <name evidence="1" type="primary">Q8Y0J2</name>
</gene>
<protein>
    <submittedName>
        <fullName evidence="1">Probable 3-oxoacyl-[acyl-carrier-protein] reductase oxidoreductase (EC)</fullName>
        <ecNumber evidence="1">1.1.1.100</ecNumber>
    </submittedName>
</protein>
<name>A0A5K1K694_9APHY</name>
<reference evidence="1" key="1">
    <citation type="submission" date="2019-10" db="EMBL/GenBank/DDBJ databases">
        <authorList>
            <person name="Nor Muhammad N."/>
        </authorList>
    </citation>
    <scope>NUCLEOTIDE SEQUENCE</scope>
</reference>
<proteinExistence type="predicted"/>
<dbReference type="EMBL" id="LR729754">
    <property type="protein sequence ID" value="VWP01889.1"/>
    <property type="molecule type" value="Genomic_DNA"/>
</dbReference>
<evidence type="ECO:0000313" key="1">
    <source>
        <dbReference type="EMBL" id="VWP01889.1"/>
    </source>
</evidence>
<dbReference type="EC" id="1.1.1.100" evidence="1"/>
<dbReference type="AlphaFoldDB" id="A0A5K1K694"/>
<sequence>MAPLTRYDPAVLSMFDALCCADANTKELVDQLESALNMCKTDDFDIWEENLKGEIERESMASEIRTLNSLRSTYLYVRGTDVISRLDNRSLQLRQMRDRFVTKCEQFLVALDQTLPELTHS</sequence>
<accession>A0A5K1K694</accession>
<organism evidence="1">
    <name type="scientific">Ganoderma boninense</name>
    <dbReference type="NCBI Taxonomy" id="34458"/>
    <lineage>
        <taxon>Eukaryota</taxon>
        <taxon>Fungi</taxon>
        <taxon>Dikarya</taxon>
        <taxon>Basidiomycota</taxon>
        <taxon>Agaricomycotina</taxon>
        <taxon>Agaricomycetes</taxon>
        <taxon>Polyporales</taxon>
        <taxon>Polyporaceae</taxon>
        <taxon>Ganoderma</taxon>
    </lineage>
</organism>
<keyword evidence="1" id="KW-0560">Oxidoreductase</keyword>